<evidence type="ECO:0000256" key="6">
    <source>
        <dbReference type="ARBA" id="ARBA00023242"/>
    </source>
</evidence>
<dbReference type="EMBL" id="PDNA01000060">
    <property type="protein sequence ID" value="PGH17976.1"/>
    <property type="molecule type" value="Genomic_DNA"/>
</dbReference>
<evidence type="ECO:0000256" key="5">
    <source>
        <dbReference type="ARBA" id="ARBA00023163"/>
    </source>
</evidence>
<evidence type="ECO:0000256" key="2">
    <source>
        <dbReference type="ARBA" id="ARBA00009001"/>
    </source>
</evidence>
<keyword evidence="6" id="KW-0539">Nucleus</keyword>
<feature type="compositionally biased region" description="Basic residues" evidence="7">
    <location>
        <begin position="1"/>
        <end position="10"/>
    </location>
</feature>
<keyword evidence="5" id="KW-0804">Transcription</keyword>
<evidence type="ECO:0000256" key="3">
    <source>
        <dbReference type="ARBA" id="ARBA00023015"/>
    </source>
</evidence>
<evidence type="ECO:0000259" key="8">
    <source>
        <dbReference type="Pfam" id="PF02229"/>
    </source>
</evidence>
<evidence type="ECO:0000256" key="7">
    <source>
        <dbReference type="SAM" id="MobiDB-lite"/>
    </source>
</evidence>
<proteinExistence type="inferred from homology"/>
<dbReference type="AlphaFoldDB" id="A0A2B7Y8Y8"/>
<comment type="similarity">
    <text evidence="2">Belongs to the transcriptional coactivator PC4 family.</text>
</comment>
<evidence type="ECO:0000313" key="10">
    <source>
        <dbReference type="Proteomes" id="UP000224634"/>
    </source>
</evidence>
<feature type="region of interest" description="Disordered" evidence="7">
    <location>
        <begin position="1"/>
        <end position="51"/>
    </location>
</feature>
<dbReference type="PANTHER" id="PTHR13215">
    <property type="entry name" value="RNA POLYMERASE II TRANSCRIPTIONAL COACTIVATOR"/>
    <property type="match status" value="1"/>
</dbReference>
<feature type="domain" description="Transcriptional coactivator p15 (PC4) C-terminal" evidence="8">
    <location>
        <begin position="52"/>
        <end position="102"/>
    </location>
</feature>
<evidence type="ECO:0000256" key="4">
    <source>
        <dbReference type="ARBA" id="ARBA00023125"/>
    </source>
</evidence>
<dbReference type="STRING" id="1447883.A0A2B7Y8Y8"/>
<dbReference type="Gene3D" id="2.30.31.10">
    <property type="entry name" value="Transcriptional Coactivator Pc4, Chain A"/>
    <property type="match status" value="1"/>
</dbReference>
<keyword evidence="10" id="KW-1185">Reference proteome</keyword>
<dbReference type="GO" id="GO:0003677">
    <property type="term" value="F:DNA binding"/>
    <property type="evidence" value="ECO:0007669"/>
    <property type="project" value="UniProtKB-KW"/>
</dbReference>
<name>A0A2B7Y8Y8_POLH7</name>
<dbReference type="GO" id="GO:0005634">
    <property type="term" value="C:nucleus"/>
    <property type="evidence" value="ECO:0007669"/>
    <property type="project" value="UniProtKB-SubCell"/>
</dbReference>
<dbReference type="GO" id="GO:0003713">
    <property type="term" value="F:transcription coactivator activity"/>
    <property type="evidence" value="ECO:0007669"/>
    <property type="project" value="InterPro"/>
</dbReference>
<comment type="caution">
    <text evidence="9">The sequence shown here is derived from an EMBL/GenBank/DDBJ whole genome shotgun (WGS) entry which is preliminary data.</text>
</comment>
<protein>
    <recommendedName>
        <fullName evidence="8">Transcriptional coactivator p15 (PC4) C-terminal domain-containing protein</fullName>
    </recommendedName>
</protein>
<keyword evidence="4" id="KW-0238">DNA-binding</keyword>
<dbReference type="GO" id="GO:0060261">
    <property type="term" value="P:positive regulation of transcription initiation by RNA polymerase II"/>
    <property type="evidence" value="ECO:0007669"/>
    <property type="project" value="InterPro"/>
</dbReference>
<reference evidence="9 10" key="1">
    <citation type="submission" date="2017-10" db="EMBL/GenBank/DDBJ databases">
        <title>Comparative genomics in systemic dimorphic fungi from Ajellomycetaceae.</title>
        <authorList>
            <person name="Munoz J.F."/>
            <person name="Mcewen J.G."/>
            <person name="Clay O.K."/>
            <person name="Cuomo C.A."/>
        </authorList>
    </citation>
    <scope>NUCLEOTIDE SEQUENCE [LARGE SCALE GENOMIC DNA]</scope>
    <source>
        <strain evidence="9 10">UAMH7299</strain>
    </source>
</reference>
<dbReference type="Pfam" id="PF02229">
    <property type="entry name" value="PC4"/>
    <property type="match status" value="1"/>
</dbReference>
<feature type="compositionally biased region" description="Low complexity" evidence="7">
    <location>
        <begin position="18"/>
        <end position="33"/>
    </location>
</feature>
<accession>A0A2B7Y8Y8</accession>
<keyword evidence="3" id="KW-0805">Transcription regulation</keyword>
<comment type="subcellular location">
    <subcellularLocation>
        <location evidence="1">Nucleus</location>
    </subcellularLocation>
</comment>
<gene>
    <name evidence="9" type="ORF">AJ80_04597</name>
</gene>
<evidence type="ECO:0000313" key="9">
    <source>
        <dbReference type="EMBL" id="PGH17976.1"/>
    </source>
</evidence>
<dbReference type="SUPFAM" id="SSF54447">
    <property type="entry name" value="ssDNA-binding transcriptional regulator domain"/>
    <property type="match status" value="1"/>
</dbReference>
<organism evidence="9 10">
    <name type="scientific">Polytolypa hystricis (strain UAMH7299)</name>
    <dbReference type="NCBI Taxonomy" id="1447883"/>
    <lineage>
        <taxon>Eukaryota</taxon>
        <taxon>Fungi</taxon>
        <taxon>Dikarya</taxon>
        <taxon>Ascomycota</taxon>
        <taxon>Pezizomycotina</taxon>
        <taxon>Eurotiomycetes</taxon>
        <taxon>Eurotiomycetidae</taxon>
        <taxon>Onygenales</taxon>
        <taxon>Onygenales incertae sedis</taxon>
        <taxon>Polytolypa</taxon>
    </lineage>
</organism>
<dbReference type="Proteomes" id="UP000224634">
    <property type="component" value="Unassembled WGS sequence"/>
</dbReference>
<dbReference type="InterPro" id="IPR009044">
    <property type="entry name" value="ssDNA-bd_transcriptional_reg"/>
</dbReference>
<feature type="compositionally biased region" description="Basic and acidic residues" evidence="7">
    <location>
        <begin position="126"/>
        <end position="137"/>
    </location>
</feature>
<feature type="region of interest" description="Disordered" evidence="7">
    <location>
        <begin position="112"/>
        <end position="145"/>
    </location>
</feature>
<dbReference type="InterPro" id="IPR045125">
    <property type="entry name" value="Sub1/Tcp4-like"/>
</dbReference>
<dbReference type="OrthoDB" id="2505440at2759"/>
<evidence type="ECO:0000256" key="1">
    <source>
        <dbReference type="ARBA" id="ARBA00004123"/>
    </source>
</evidence>
<sequence length="145" mass="16184">MGSESKRRKSRDSAADDSTAQISKKAKTTASSKGVVNIPGDRKVDNNGDPYWNISRLRRVTVSTFNGRTLVNVREYFEKDGQELPGKKGISMSLDQFNALIKLLPDIETAVKEKGDSLTRPEYATEETKEPPTSDNKEESEEEDE</sequence>
<dbReference type="InterPro" id="IPR003173">
    <property type="entry name" value="PC4_C"/>
</dbReference>